<dbReference type="EMBL" id="VLLC01000030">
    <property type="protein sequence ID" value="TWI66668.1"/>
    <property type="molecule type" value="Genomic_DNA"/>
</dbReference>
<evidence type="ECO:0000313" key="2">
    <source>
        <dbReference type="Proteomes" id="UP000318307"/>
    </source>
</evidence>
<keyword evidence="2" id="KW-1185">Reference proteome</keyword>
<dbReference type="OrthoDB" id="5409627at2"/>
<dbReference type="RefSeq" id="WP_144686290.1">
    <property type="nucleotide sequence ID" value="NZ_VLLC01000030.1"/>
</dbReference>
<accession>A0A562RCB2</accession>
<dbReference type="Proteomes" id="UP000318307">
    <property type="component" value="Unassembled WGS sequence"/>
</dbReference>
<evidence type="ECO:0000313" key="1">
    <source>
        <dbReference type="EMBL" id="TWI66668.1"/>
    </source>
</evidence>
<name>A0A562RCB2_9BACT</name>
<proteinExistence type="predicted"/>
<gene>
    <name evidence="1" type="ORF">LZ24_02891</name>
</gene>
<organism evidence="1 2">
    <name type="scientific">Desulfobotulus alkaliphilus</name>
    <dbReference type="NCBI Taxonomy" id="622671"/>
    <lineage>
        <taxon>Bacteria</taxon>
        <taxon>Pseudomonadati</taxon>
        <taxon>Thermodesulfobacteriota</taxon>
        <taxon>Desulfobacteria</taxon>
        <taxon>Desulfobacterales</taxon>
        <taxon>Desulfobacteraceae</taxon>
        <taxon>Desulfobotulus</taxon>
    </lineage>
</organism>
<protein>
    <submittedName>
        <fullName evidence="1">Uncharacterized protein</fullName>
    </submittedName>
</protein>
<dbReference type="AlphaFoldDB" id="A0A562RCB2"/>
<comment type="caution">
    <text evidence="1">The sequence shown here is derived from an EMBL/GenBank/DDBJ whole genome shotgun (WGS) entry which is preliminary data.</text>
</comment>
<sequence>MFTDALSIGLKLNLSGKEVSVPAGNIKSLELDLYSWGYRGRAVFMVSLEKEQDEVFDAFTGKKLITLDISIKPHFIPKGITVAPLCVKALVTAKSLLREQTIEGGALVGNPVVYRVYSIDFADKAQVLWPFHRPCDLMVDQSMKDLLEAHKSAEVTLKYEWELLDEIHPMLSLGLGAGEGSSHFYDFIIWYVSFHGGVFTCSAKDSAYTFAAEKKADGEPVSLNSEDILSVRVDFPQTQRHKPCLLNGYSENPMNQDVSENPDGVSGLRRDFLERYPLAADFTARQELEKEKFRIREHELFIEFSKWPMTLLDAGLLFKLKGSLWGKKLFTEEKTYRLRSLHIRAMATDQNPVADHNMTFNRYETALSCRLETLDEAFVDLPDFIPPVYPFHVEGKIISDEWDEEDISYEMHEDDDTSEQQYRVKIPLWDNQEVKAPYMPLVHSGHFYFPVYKDARVLVALDFQKAAIVSCLDWRGEARVPQDTQGNRIFMGLKPDSRTAISHTYENKLPVFTMERVEDKDTETIVFSDGNLLIQTCEKKE</sequence>
<reference evidence="1 2" key="1">
    <citation type="submission" date="2019-07" db="EMBL/GenBank/DDBJ databases">
        <title>Genome sequencing of 100 strains of the haloalkaliphilic chemolithoautotrophic sulfur-oxidizing bacterium Thioalkalivibrio.</title>
        <authorList>
            <person name="Muyzer G."/>
        </authorList>
    </citation>
    <scope>NUCLEOTIDE SEQUENCE [LARGE SCALE GENOMIC DNA]</scope>
    <source>
        <strain evidence="1 2">ASO4-4</strain>
    </source>
</reference>